<gene>
    <name evidence="2" type="ORF">J3E07_000212</name>
</gene>
<evidence type="ECO:0000313" key="3">
    <source>
        <dbReference type="Proteomes" id="UP000740329"/>
    </source>
</evidence>
<organism evidence="2 3">
    <name type="scientific">Methanococcus voltae</name>
    <dbReference type="NCBI Taxonomy" id="2188"/>
    <lineage>
        <taxon>Archaea</taxon>
        <taxon>Methanobacteriati</taxon>
        <taxon>Methanobacteriota</taxon>
        <taxon>Methanomada group</taxon>
        <taxon>Methanococci</taxon>
        <taxon>Methanococcales</taxon>
        <taxon>Methanococcaceae</taxon>
        <taxon>Methanococcus</taxon>
    </lineage>
</organism>
<protein>
    <submittedName>
        <fullName evidence="2">Methanogenesis imperfect marker protein 11</fullName>
    </submittedName>
</protein>
<dbReference type="Gene3D" id="3.30.70.2200">
    <property type="match status" value="1"/>
</dbReference>
<evidence type="ECO:0000313" key="2">
    <source>
        <dbReference type="EMBL" id="MBP2200814.1"/>
    </source>
</evidence>
<dbReference type="RefSeq" id="WP_209590186.1">
    <property type="nucleotide sequence ID" value="NZ_JAGGMU010000001.1"/>
</dbReference>
<proteinExistence type="predicted"/>
<evidence type="ECO:0000259" key="1">
    <source>
        <dbReference type="Pfam" id="PF22641"/>
    </source>
</evidence>
<reference evidence="2" key="1">
    <citation type="submission" date="2021-03" db="EMBL/GenBank/DDBJ databases">
        <title>Genomic Encyclopedia of Type Strains, Phase IV (KMG-V): Genome sequencing to study the core and pangenomes of soil and plant-associated prokaryotes.</title>
        <authorList>
            <person name="Whitman W."/>
        </authorList>
    </citation>
    <scope>NUCLEOTIDE SEQUENCE</scope>
    <source>
        <strain evidence="2">C4</strain>
    </source>
</reference>
<dbReference type="AlphaFoldDB" id="A0A8J7USM7"/>
<name>A0A8J7USM7_METVO</name>
<sequence length="302" mass="33102">MNVSYKKIIAMVDEQLDLVELVEEHPCPSGSEWMIYQYSRTSPNILSAWRDGNKHHYVFKLGKGDLELVPSLSAAGIESISLKDEDVEITYAGLAGAGVGVGLRKEAENVTSTKILEKGGGSKLGKGVLITPKMEKITVGIDDTDTKEEGATWVLANEVGQLIQQKGMGYYLDHTITQLFPGNPNKTQNCVSIALTFAVYPKYKYEIGKEIKKILKEKTLSNKTSIAIYFGITPSKSMRLYTLNAKREMVSIEDAKMVAMRNNIDIIEVTGDGGIIGAVAALGLSENHDMAAKLPEDIVYKH</sequence>
<dbReference type="InterPro" id="IPR053870">
    <property type="entry name" value="TiaS-like_TCKD"/>
</dbReference>
<feature type="domain" description="TiaS-like TCKD" evidence="1">
    <location>
        <begin position="139"/>
        <end position="208"/>
    </location>
</feature>
<dbReference type="PANTHER" id="PTHR40705:SF2">
    <property type="entry name" value="DUF1743 DOMAIN-CONTAINING PROTEIN"/>
    <property type="match status" value="1"/>
</dbReference>
<dbReference type="Proteomes" id="UP000740329">
    <property type="component" value="Unassembled WGS sequence"/>
</dbReference>
<dbReference type="InterPro" id="IPR017674">
    <property type="entry name" value="Methan_mark_11"/>
</dbReference>
<comment type="caution">
    <text evidence="2">The sequence shown here is derived from an EMBL/GenBank/DDBJ whole genome shotgun (WGS) entry which is preliminary data.</text>
</comment>
<dbReference type="PANTHER" id="PTHR40705">
    <property type="entry name" value="TRNA(ILE2) 2-AGMATINYLCYTIDINE SYNTHETASE TIAS"/>
    <property type="match status" value="1"/>
</dbReference>
<dbReference type="OrthoDB" id="52716at2157"/>
<dbReference type="NCBIfam" id="TIGR03280">
    <property type="entry name" value="methan_mark_11"/>
    <property type="match status" value="1"/>
</dbReference>
<dbReference type="Pfam" id="PF22641">
    <property type="entry name" value="TiaS_TCKD"/>
    <property type="match status" value="1"/>
</dbReference>
<accession>A0A8J7USM7</accession>
<dbReference type="EMBL" id="JAGGMV010000001">
    <property type="protein sequence ID" value="MBP2200814.1"/>
    <property type="molecule type" value="Genomic_DNA"/>
</dbReference>